<dbReference type="EMBL" id="JAGFNK010000599">
    <property type="protein sequence ID" value="KAI9447189.1"/>
    <property type="molecule type" value="Genomic_DNA"/>
</dbReference>
<reference evidence="1" key="1">
    <citation type="submission" date="2021-03" db="EMBL/GenBank/DDBJ databases">
        <title>Evolutionary priming and transition to the ectomycorrhizal habit in an iconic lineage of mushroom-forming fungi: is preadaptation a requirement?</title>
        <authorList>
            <consortium name="DOE Joint Genome Institute"/>
            <person name="Looney B.P."/>
            <person name="Miyauchi S."/>
            <person name="Morin E."/>
            <person name="Drula E."/>
            <person name="Courty P.E."/>
            <person name="Chicoki N."/>
            <person name="Fauchery L."/>
            <person name="Kohler A."/>
            <person name="Kuo A."/>
            <person name="LaButti K."/>
            <person name="Pangilinan J."/>
            <person name="Lipzen A."/>
            <person name="Riley R."/>
            <person name="Andreopoulos W."/>
            <person name="He G."/>
            <person name="Johnson J."/>
            <person name="Barry K.W."/>
            <person name="Grigoriev I.V."/>
            <person name="Nagy L."/>
            <person name="Hibbett D."/>
            <person name="Henrissat B."/>
            <person name="Matheny P.B."/>
            <person name="Labbe J."/>
            <person name="Martin A.F."/>
        </authorList>
    </citation>
    <scope>NUCLEOTIDE SEQUENCE</scope>
    <source>
        <strain evidence="1">BPL698</strain>
    </source>
</reference>
<name>A0ACC0TU97_9AGAM</name>
<proteinExistence type="predicted"/>
<organism evidence="1 2">
    <name type="scientific">Russula earlei</name>
    <dbReference type="NCBI Taxonomy" id="71964"/>
    <lineage>
        <taxon>Eukaryota</taxon>
        <taxon>Fungi</taxon>
        <taxon>Dikarya</taxon>
        <taxon>Basidiomycota</taxon>
        <taxon>Agaricomycotina</taxon>
        <taxon>Agaricomycetes</taxon>
        <taxon>Russulales</taxon>
        <taxon>Russulaceae</taxon>
        <taxon>Russula</taxon>
    </lineage>
</organism>
<sequence length="171" mass="19122">MQAVLLAKTAIRGGMDLTTPASTGKVAIAYDMHFNLVWELLSGSLLTGLGSMRCGTRAQGHKQALAFQFLYKPLTTLKLPPFSTINKSCFIYYPPCLALLPPLLNDLRLQHIKLSMPVALWAVLNSIGHLLAPQLPDNLFNFKDKSIITYQLIWLLKWLPFNQCLLLHNSC</sequence>
<dbReference type="Proteomes" id="UP001207468">
    <property type="component" value="Unassembled WGS sequence"/>
</dbReference>
<accession>A0ACC0TU97</accession>
<evidence type="ECO:0000313" key="1">
    <source>
        <dbReference type="EMBL" id="KAI9447189.1"/>
    </source>
</evidence>
<gene>
    <name evidence="1" type="ORF">F5148DRAFT_1153513</name>
</gene>
<protein>
    <submittedName>
        <fullName evidence="1">Uncharacterized protein</fullName>
    </submittedName>
</protein>
<comment type="caution">
    <text evidence="1">The sequence shown here is derived from an EMBL/GenBank/DDBJ whole genome shotgun (WGS) entry which is preliminary data.</text>
</comment>
<evidence type="ECO:0000313" key="2">
    <source>
        <dbReference type="Proteomes" id="UP001207468"/>
    </source>
</evidence>
<keyword evidence="2" id="KW-1185">Reference proteome</keyword>